<evidence type="ECO:0000313" key="2">
    <source>
        <dbReference type="EMBL" id="ORX92619.1"/>
    </source>
</evidence>
<dbReference type="EMBL" id="MCFE01000267">
    <property type="protein sequence ID" value="ORX92619.1"/>
    <property type="molecule type" value="Genomic_DNA"/>
</dbReference>
<sequence>MQVAPSSSPIHVGNGLHPISQKRHSPYKLSQLPPAPAPAHTNTSTPSPITAISPTNIEFQDGPNLQTAPPMVRIRHKRSISFSGNSSALWKNSSPIDGGPPSLSPASGILT</sequence>
<feature type="compositionally biased region" description="Polar residues" evidence="1">
    <location>
        <begin position="40"/>
        <end position="67"/>
    </location>
</feature>
<comment type="caution">
    <text evidence="2">The sequence shown here is derived from an EMBL/GenBank/DDBJ whole genome shotgun (WGS) entry which is preliminary data.</text>
</comment>
<feature type="compositionally biased region" description="Polar residues" evidence="1">
    <location>
        <begin position="80"/>
        <end position="95"/>
    </location>
</feature>
<gene>
    <name evidence="2" type="ORF">K493DRAFT_41944</name>
</gene>
<proteinExistence type="predicted"/>
<dbReference type="InParanoid" id="A0A1Y1Y3R8"/>
<evidence type="ECO:0000256" key="1">
    <source>
        <dbReference type="SAM" id="MobiDB-lite"/>
    </source>
</evidence>
<organism evidence="2 3">
    <name type="scientific">Basidiobolus meristosporus CBS 931.73</name>
    <dbReference type="NCBI Taxonomy" id="1314790"/>
    <lineage>
        <taxon>Eukaryota</taxon>
        <taxon>Fungi</taxon>
        <taxon>Fungi incertae sedis</taxon>
        <taxon>Zoopagomycota</taxon>
        <taxon>Entomophthoromycotina</taxon>
        <taxon>Basidiobolomycetes</taxon>
        <taxon>Basidiobolales</taxon>
        <taxon>Basidiobolaceae</taxon>
        <taxon>Basidiobolus</taxon>
    </lineage>
</organism>
<name>A0A1Y1Y3R8_9FUNG</name>
<evidence type="ECO:0000313" key="3">
    <source>
        <dbReference type="Proteomes" id="UP000193498"/>
    </source>
</evidence>
<protein>
    <submittedName>
        <fullName evidence="2">Uncharacterized protein</fullName>
    </submittedName>
</protein>
<keyword evidence="3" id="KW-1185">Reference proteome</keyword>
<accession>A0A1Y1Y3R8</accession>
<dbReference type="Proteomes" id="UP000193498">
    <property type="component" value="Unassembled WGS sequence"/>
</dbReference>
<feature type="region of interest" description="Disordered" evidence="1">
    <location>
        <begin position="1"/>
        <end position="111"/>
    </location>
</feature>
<reference evidence="2 3" key="1">
    <citation type="submission" date="2016-07" db="EMBL/GenBank/DDBJ databases">
        <title>Pervasive Adenine N6-methylation of Active Genes in Fungi.</title>
        <authorList>
            <consortium name="DOE Joint Genome Institute"/>
            <person name="Mondo S.J."/>
            <person name="Dannebaum R.O."/>
            <person name="Kuo R.C."/>
            <person name="Labutti K."/>
            <person name="Haridas S."/>
            <person name="Kuo A."/>
            <person name="Salamov A."/>
            <person name="Ahrendt S.R."/>
            <person name="Lipzen A."/>
            <person name="Sullivan W."/>
            <person name="Andreopoulos W.B."/>
            <person name="Clum A."/>
            <person name="Lindquist E."/>
            <person name="Daum C."/>
            <person name="Ramamoorthy G.K."/>
            <person name="Gryganskyi A."/>
            <person name="Culley D."/>
            <person name="Magnuson J.K."/>
            <person name="James T.Y."/>
            <person name="O'Malley M.A."/>
            <person name="Stajich J.E."/>
            <person name="Spatafora J.W."/>
            <person name="Visel A."/>
            <person name="Grigoriev I.V."/>
        </authorList>
    </citation>
    <scope>NUCLEOTIDE SEQUENCE [LARGE SCALE GENOMIC DNA]</scope>
    <source>
        <strain evidence="2 3">CBS 931.73</strain>
    </source>
</reference>
<dbReference type="AlphaFoldDB" id="A0A1Y1Y3R8"/>